<dbReference type="Proteomes" id="UP000257109">
    <property type="component" value="Unassembled WGS sequence"/>
</dbReference>
<reference evidence="2" key="1">
    <citation type="submission" date="2018-05" db="EMBL/GenBank/DDBJ databases">
        <title>Draft genome of Mucuna pruriens seed.</title>
        <authorList>
            <person name="Nnadi N.E."/>
            <person name="Vos R."/>
            <person name="Hasami M.H."/>
            <person name="Devisetty U.K."/>
            <person name="Aguiy J.C."/>
        </authorList>
    </citation>
    <scope>NUCLEOTIDE SEQUENCE [LARGE SCALE GENOMIC DNA]</scope>
    <source>
        <strain evidence="2">JCA_2017</strain>
    </source>
</reference>
<gene>
    <name evidence="2" type="ORF">CR513_01034</name>
</gene>
<comment type="caution">
    <text evidence="2">The sequence shown here is derived from an EMBL/GenBank/DDBJ whole genome shotgun (WGS) entry which is preliminary data.</text>
</comment>
<sequence length="79" mass="8758">MRESVARTETMPKKGIKQLTSSPPPHKGTIATNDEGGVMEGMSRSRRRRYVQQIMSVQNSGGRSEELVISFSKADYEGV</sequence>
<protein>
    <submittedName>
        <fullName evidence="2">Uncharacterized protein</fullName>
    </submittedName>
</protein>
<keyword evidence="3" id="KW-1185">Reference proteome</keyword>
<evidence type="ECO:0000313" key="2">
    <source>
        <dbReference type="EMBL" id="RDY13971.1"/>
    </source>
</evidence>
<evidence type="ECO:0000256" key="1">
    <source>
        <dbReference type="SAM" id="MobiDB-lite"/>
    </source>
</evidence>
<dbReference type="AlphaFoldDB" id="A0A371IFZ5"/>
<organism evidence="2 3">
    <name type="scientific">Mucuna pruriens</name>
    <name type="common">Velvet bean</name>
    <name type="synonym">Dolichos pruriens</name>
    <dbReference type="NCBI Taxonomy" id="157652"/>
    <lineage>
        <taxon>Eukaryota</taxon>
        <taxon>Viridiplantae</taxon>
        <taxon>Streptophyta</taxon>
        <taxon>Embryophyta</taxon>
        <taxon>Tracheophyta</taxon>
        <taxon>Spermatophyta</taxon>
        <taxon>Magnoliopsida</taxon>
        <taxon>eudicotyledons</taxon>
        <taxon>Gunneridae</taxon>
        <taxon>Pentapetalae</taxon>
        <taxon>rosids</taxon>
        <taxon>fabids</taxon>
        <taxon>Fabales</taxon>
        <taxon>Fabaceae</taxon>
        <taxon>Papilionoideae</taxon>
        <taxon>50 kb inversion clade</taxon>
        <taxon>NPAAA clade</taxon>
        <taxon>indigoferoid/millettioid clade</taxon>
        <taxon>Phaseoleae</taxon>
        <taxon>Mucuna</taxon>
    </lineage>
</organism>
<feature type="compositionally biased region" description="Basic and acidic residues" evidence="1">
    <location>
        <begin position="1"/>
        <end position="12"/>
    </location>
</feature>
<evidence type="ECO:0000313" key="3">
    <source>
        <dbReference type="Proteomes" id="UP000257109"/>
    </source>
</evidence>
<name>A0A371IFZ5_MUCPR</name>
<accession>A0A371IFZ5</accession>
<feature type="non-terminal residue" evidence="2">
    <location>
        <position position="1"/>
    </location>
</feature>
<feature type="region of interest" description="Disordered" evidence="1">
    <location>
        <begin position="1"/>
        <end position="45"/>
    </location>
</feature>
<proteinExistence type="predicted"/>
<dbReference type="EMBL" id="QJKJ01000165">
    <property type="protein sequence ID" value="RDY13971.1"/>
    <property type="molecule type" value="Genomic_DNA"/>
</dbReference>